<dbReference type="Proteomes" id="UP000794436">
    <property type="component" value="Unassembled WGS sequence"/>
</dbReference>
<reference evidence="2" key="1">
    <citation type="submission" date="2019-03" db="EMBL/GenBank/DDBJ databases">
        <title>Long read genome sequence of the mycoparasitic Pythium oligandrum ATCC 38472 isolated from sugarbeet rhizosphere.</title>
        <authorList>
            <person name="Gaulin E."/>
        </authorList>
    </citation>
    <scope>NUCLEOTIDE SEQUENCE</scope>
    <source>
        <strain evidence="2">ATCC 38472_TT</strain>
    </source>
</reference>
<accession>A0A8K1CV13</accession>
<proteinExistence type="predicted"/>
<comment type="caution">
    <text evidence="2">The sequence shown here is derived from an EMBL/GenBank/DDBJ whole genome shotgun (WGS) entry which is preliminary data.</text>
</comment>
<evidence type="ECO:0000313" key="2">
    <source>
        <dbReference type="EMBL" id="TMW69146.1"/>
    </source>
</evidence>
<organism evidence="2 3">
    <name type="scientific">Pythium oligandrum</name>
    <name type="common">Mycoparasitic fungus</name>
    <dbReference type="NCBI Taxonomy" id="41045"/>
    <lineage>
        <taxon>Eukaryota</taxon>
        <taxon>Sar</taxon>
        <taxon>Stramenopiles</taxon>
        <taxon>Oomycota</taxon>
        <taxon>Peronosporomycetes</taxon>
        <taxon>Pythiales</taxon>
        <taxon>Pythiaceae</taxon>
        <taxon>Pythium</taxon>
    </lineage>
</organism>
<dbReference type="AlphaFoldDB" id="A0A8K1CV13"/>
<name>A0A8K1CV13_PYTOL</name>
<feature type="compositionally biased region" description="Acidic residues" evidence="1">
    <location>
        <begin position="178"/>
        <end position="198"/>
    </location>
</feature>
<evidence type="ECO:0000313" key="3">
    <source>
        <dbReference type="Proteomes" id="UP000794436"/>
    </source>
</evidence>
<dbReference type="OrthoDB" id="129194at2759"/>
<protein>
    <submittedName>
        <fullName evidence="2">Uncharacterized protein</fullName>
    </submittedName>
</protein>
<gene>
    <name evidence="2" type="ORF">Poli38472_001302</name>
</gene>
<keyword evidence="3" id="KW-1185">Reference proteome</keyword>
<feature type="region of interest" description="Disordered" evidence="1">
    <location>
        <begin position="175"/>
        <end position="198"/>
    </location>
</feature>
<dbReference type="EMBL" id="SPLM01000001">
    <property type="protein sequence ID" value="TMW69146.1"/>
    <property type="molecule type" value="Genomic_DNA"/>
</dbReference>
<sequence>MHLESWGPLIGLYETGQCHARVLQLRHCYIYDSPHALRAAFTNPESKIAQCVRELTLDVPDMGQATGLFVAHELLGLLQNNQTLQYVDFGVPVVYLSPIGTILDFFRGEIITSKLPIKSKLAFLSVITLKSDEFNVSSCNGLDSLAISRIFEYAGKYMRRSVSIGPCLPVPGHPFGMVDDEDGGDDDDEEEDSEDDGL</sequence>
<evidence type="ECO:0000256" key="1">
    <source>
        <dbReference type="SAM" id="MobiDB-lite"/>
    </source>
</evidence>